<evidence type="ECO:0000313" key="9">
    <source>
        <dbReference type="Proteomes" id="UP000813463"/>
    </source>
</evidence>
<evidence type="ECO:0000256" key="2">
    <source>
        <dbReference type="ARBA" id="ARBA00022517"/>
    </source>
</evidence>
<dbReference type="PROSITE" id="PS50082">
    <property type="entry name" value="WD_REPEATS_2"/>
    <property type="match status" value="3"/>
</dbReference>
<dbReference type="SUPFAM" id="SSF50978">
    <property type="entry name" value="WD40 repeat-like"/>
    <property type="match status" value="2"/>
</dbReference>
<evidence type="ECO:0000256" key="4">
    <source>
        <dbReference type="ARBA" id="ARBA00022574"/>
    </source>
</evidence>
<sequence length="807" mass="88649">MINGGKSFVSTPPAFSNDGKRLLVCSGNTVSVFSTSTSMQITELDGHKALVTSVVVVPSSSKLLCHCWTSSLDGTIRYWDFALSELMKTVNIRLPIFSMVIPKFPSQQDDGGGKPTDVFAYISVEDASDPGEKTKHLLGKIRKCNLTTSKLAAAVILKETARPEFITCSPSGEFFGIIIKRSLYIWKVQADESERALVKKMKLHHTKNFTTFAFHPNDNIIATGDVSGRICVWRGFGIRTFFKGNDQANANLMKIEDERAGVRGDNDVEACSTWHWHSSEVKFLAFSTDGANLYSGGNEGVLVQWQLDTGKRKFLPRIGSPLLYFVHSPDPTLSAMSCADNQIHFLKMPSFEILKPIAGIKLPCSFPEIWNGLSSGFTFDHSAGLIALPTDDYRIQFYSLLDDTEISEVQVCERNHQPSDDIMVVVSLVALSHDGSLMSTVESRLAEDGVGALVCLKIWASETQKKDFKLSTIVYEPHRDAAISAIVFHPRKRMVVSSSYGGDFKIWVQSNTTLGGVDGSSGWVCHSVGSYKGKSMTAATFSADGSILAVAAETVITLWDPDRNYLVDVVGETYMPIVNLNFVGKSEYIVSTSQGSRPELSLWCLSKRSRTWSYSLVVEAVACMEDDPLFAVLAVVSESYVPTESNGSSISSGDGIILLFNINSPVPVGTWLVRKAKGGGLAFLQVSQLSPLKKNHPFGRSSALLAYVDRDHEYVVFDPLGQQQLELNLDHKKAVENFEEAAQSGYASIYGELPDFDPKETRQSTITVSERPWETIFNGPSHTLPPLTKLCSTFLESLLEKRMAATG</sequence>
<evidence type="ECO:0000256" key="7">
    <source>
        <dbReference type="PROSITE-ProRule" id="PRU00221"/>
    </source>
</evidence>
<dbReference type="InterPro" id="IPR057644">
    <property type="entry name" value="Beta-prop_WDR75_2nd"/>
</dbReference>
<evidence type="ECO:0000313" key="10">
    <source>
        <dbReference type="RefSeq" id="XP_021845347.1"/>
    </source>
</evidence>
<feature type="repeat" description="WD" evidence="7">
    <location>
        <begin position="202"/>
        <end position="233"/>
    </location>
</feature>
<dbReference type="RefSeq" id="XP_021845347.1">
    <property type="nucleotide sequence ID" value="XM_021989655.2"/>
</dbReference>
<evidence type="ECO:0000256" key="1">
    <source>
        <dbReference type="ARBA" id="ARBA00004604"/>
    </source>
</evidence>
<evidence type="ECO:0000256" key="6">
    <source>
        <dbReference type="ARBA" id="ARBA00023242"/>
    </source>
</evidence>
<name>A0A9R0IA21_SPIOL</name>
<dbReference type="GeneID" id="110785216"/>
<dbReference type="KEGG" id="soe:110785216"/>
<dbReference type="Pfam" id="PF23869">
    <property type="entry name" value="Beta-prop_WDR75_1st"/>
    <property type="match status" value="2"/>
</dbReference>
<organism evidence="9 10">
    <name type="scientific">Spinacia oleracea</name>
    <name type="common">Spinach</name>
    <dbReference type="NCBI Taxonomy" id="3562"/>
    <lineage>
        <taxon>Eukaryota</taxon>
        <taxon>Viridiplantae</taxon>
        <taxon>Streptophyta</taxon>
        <taxon>Embryophyta</taxon>
        <taxon>Tracheophyta</taxon>
        <taxon>Spermatophyta</taxon>
        <taxon>Magnoliopsida</taxon>
        <taxon>eudicotyledons</taxon>
        <taxon>Gunneridae</taxon>
        <taxon>Pentapetalae</taxon>
        <taxon>Caryophyllales</taxon>
        <taxon>Chenopodiaceae</taxon>
        <taxon>Chenopodioideae</taxon>
        <taxon>Anserineae</taxon>
        <taxon>Spinacia</taxon>
    </lineage>
</organism>
<keyword evidence="4 7" id="KW-0853">WD repeat</keyword>
<keyword evidence="6" id="KW-0539">Nucleus</keyword>
<feature type="repeat" description="WD" evidence="7">
    <location>
        <begin position="44"/>
        <end position="89"/>
    </location>
</feature>
<dbReference type="InterPro" id="IPR036322">
    <property type="entry name" value="WD40_repeat_dom_sf"/>
</dbReference>
<dbReference type="Pfam" id="PF23769">
    <property type="entry name" value="Beta-prop_WDR75_2nd"/>
    <property type="match status" value="1"/>
</dbReference>
<reference evidence="9" key="1">
    <citation type="journal article" date="2021" name="Nat. Commun.">
        <title>Genomic analyses provide insights into spinach domestication and the genetic basis of agronomic traits.</title>
        <authorList>
            <person name="Cai X."/>
            <person name="Sun X."/>
            <person name="Xu C."/>
            <person name="Sun H."/>
            <person name="Wang X."/>
            <person name="Ge C."/>
            <person name="Zhang Z."/>
            <person name="Wang Q."/>
            <person name="Fei Z."/>
            <person name="Jiao C."/>
            <person name="Wang Q."/>
        </authorList>
    </citation>
    <scope>NUCLEOTIDE SEQUENCE [LARGE SCALE GENOMIC DNA]</scope>
    <source>
        <strain evidence="9">cv. Varoflay</strain>
    </source>
</reference>
<evidence type="ECO:0000256" key="5">
    <source>
        <dbReference type="ARBA" id="ARBA00022737"/>
    </source>
</evidence>
<dbReference type="PANTHER" id="PTHR45176">
    <property type="entry name" value="TRANSDUCIN FAMILY PROTEIN / WD-40 REPEAT FAMILY PROTEIN-RELATED"/>
    <property type="match status" value="1"/>
</dbReference>
<gene>
    <name evidence="10" type="primary">LOC110785216</name>
</gene>
<keyword evidence="9" id="KW-1185">Reference proteome</keyword>
<dbReference type="OrthoDB" id="4096at2759"/>
<feature type="repeat" description="WD" evidence="7">
    <location>
        <begin position="274"/>
        <end position="315"/>
    </location>
</feature>
<dbReference type="AlphaFoldDB" id="A0A9R0IA21"/>
<reference evidence="10" key="2">
    <citation type="submission" date="2025-08" db="UniProtKB">
        <authorList>
            <consortium name="RefSeq"/>
        </authorList>
    </citation>
    <scope>IDENTIFICATION</scope>
    <source>
        <tissue evidence="10">Leaf</tissue>
    </source>
</reference>
<feature type="domain" description="WD repeat-containing protein 75 second beta-propeller" evidence="8">
    <location>
        <begin position="394"/>
        <end position="639"/>
    </location>
</feature>
<dbReference type="InterPro" id="IPR001680">
    <property type="entry name" value="WD40_rpt"/>
</dbReference>
<keyword evidence="2" id="KW-0690">Ribosome biogenesis</keyword>
<protein>
    <recommendedName>
        <fullName evidence="8">WD repeat-containing protein 75 second beta-propeller domain-containing protein</fullName>
    </recommendedName>
</protein>
<keyword evidence="5" id="KW-0677">Repeat</keyword>
<keyword evidence="3" id="KW-0698">rRNA processing</keyword>
<proteinExistence type="predicted"/>
<accession>A0A9R0IA21</accession>
<evidence type="ECO:0000259" key="8">
    <source>
        <dbReference type="Pfam" id="PF23769"/>
    </source>
</evidence>
<dbReference type="Gene3D" id="2.130.10.10">
    <property type="entry name" value="YVTN repeat-like/Quinoprotein amine dehydrogenase"/>
    <property type="match status" value="3"/>
</dbReference>
<dbReference type="PANTHER" id="PTHR45176:SF1">
    <property type="entry name" value="TRANSDUCIN FAMILY PROTEIN _ WD-40 REPEAT FAMILY PROTEIN-RELATED"/>
    <property type="match status" value="1"/>
</dbReference>
<evidence type="ECO:0000256" key="3">
    <source>
        <dbReference type="ARBA" id="ARBA00022552"/>
    </source>
</evidence>
<comment type="subcellular location">
    <subcellularLocation>
        <location evidence="1">Nucleus</location>
        <location evidence="1">Nucleolus</location>
    </subcellularLocation>
</comment>
<dbReference type="Proteomes" id="UP000813463">
    <property type="component" value="Chromosome 2"/>
</dbReference>
<dbReference type="SMART" id="SM00320">
    <property type="entry name" value="WD40"/>
    <property type="match status" value="5"/>
</dbReference>
<dbReference type="InterPro" id="IPR015943">
    <property type="entry name" value="WD40/YVTN_repeat-like_dom_sf"/>
</dbReference>